<keyword evidence="6" id="KW-1185">Reference proteome</keyword>
<dbReference type="CDD" id="cd00320">
    <property type="entry name" value="cpn10"/>
    <property type="match status" value="1"/>
</dbReference>
<evidence type="ECO:0000256" key="2">
    <source>
        <dbReference type="ARBA" id="ARBA00023186"/>
    </source>
</evidence>
<dbReference type="InterPro" id="IPR037124">
    <property type="entry name" value="Chaperonin_GroES_sf"/>
</dbReference>
<dbReference type="HAMAP" id="MF_00580">
    <property type="entry name" value="CH10"/>
    <property type="match status" value="1"/>
</dbReference>
<comment type="caution">
    <text evidence="5">The sequence shown here is derived from an EMBL/GenBank/DDBJ whole genome shotgun (WGS) entry which is preliminary data.</text>
</comment>
<evidence type="ECO:0000256" key="3">
    <source>
        <dbReference type="HAMAP-Rule" id="MF_00580"/>
    </source>
</evidence>
<dbReference type="Pfam" id="PF00166">
    <property type="entry name" value="Cpn10"/>
    <property type="match status" value="1"/>
</dbReference>
<comment type="similarity">
    <text evidence="1 3 4">Belongs to the GroES chaperonin family.</text>
</comment>
<comment type="function">
    <text evidence="3 4">Together with the chaperonin GroEL, plays an essential role in assisting protein folding. The GroEL-GroES system forms a nano-cage that allows encapsulation of the non-native substrate proteins and provides a physical environment optimized to promote and accelerate protein folding. GroES binds to the apical surface of the GroEL ring, thereby capping the opening of the GroEL channel.</text>
</comment>
<dbReference type="Gene3D" id="2.30.33.40">
    <property type="entry name" value="GroES chaperonin"/>
    <property type="match status" value="1"/>
</dbReference>
<evidence type="ECO:0000256" key="4">
    <source>
        <dbReference type="RuleBase" id="RU000535"/>
    </source>
</evidence>
<dbReference type="NCBIfam" id="NF001531">
    <property type="entry name" value="PRK00364.2-2"/>
    <property type="match status" value="1"/>
</dbReference>
<comment type="subunit">
    <text evidence="3">Heptamer of 7 subunits arranged in a ring. Interacts with the chaperonin GroEL.</text>
</comment>
<dbReference type="RefSeq" id="WP_249701003.1">
    <property type="nucleotide sequence ID" value="NZ_JAMFLX010000024.1"/>
</dbReference>
<dbReference type="InterPro" id="IPR020818">
    <property type="entry name" value="Chaperonin_GroES"/>
</dbReference>
<dbReference type="SMART" id="SM00883">
    <property type="entry name" value="Cpn10"/>
    <property type="match status" value="1"/>
</dbReference>
<gene>
    <name evidence="3" type="primary">groES</name>
    <name evidence="3" type="synonym">groS</name>
    <name evidence="5" type="ORF">M3P05_15875</name>
</gene>
<comment type="subcellular location">
    <subcellularLocation>
        <location evidence="3">Cytoplasm</location>
    </subcellularLocation>
</comment>
<name>A0ABT0PJ30_9GAMM</name>
<reference evidence="5 6" key="1">
    <citation type="submission" date="2022-05" db="EMBL/GenBank/DDBJ databases">
        <authorList>
            <person name="Park J.-S."/>
        </authorList>
    </citation>
    <scope>NUCLEOTIDE SEQUENCE [LARGE SCALE GENOMIC DNA]</scope>
    <source>
        <strain evidence="5 6">2012CJ34-2</strain>
    </source>
</reference>
<dbReference type="PANTHER" id="PTHR10772">
    <property type="entry name" value="10 KDA HEAT SHOCK PROTEIN"/>
    <property type="match status" value="1"/>
</dbReference>
<dbReference type="PRINTS" id="PR00297">
    <property type="entry name" value="CHAPERONIN10"/>
</dbReference>
<keyword evidence="3" id="KW-0963">Cytoplasm</keyword>
<dbReference type="SUPFAM" id="SSF50129">
    <property type="entry name" value="GroES-like"/>
    <property type="match status" value="1"/>
</dbReference>
<protein>
    <recommendedName>
        <fullName evidence="3">Co-chaperonin GroES</fullName>
    </recommendedName>
    <alternativeName>
        <fullName evidence="3">10 kDa chaperonin</fullName>
    </alternativeName>
    <alternativeName>
        <fullName evidence="3">Chaperonin-10</fullName>
        <shortName evidence="3">Cpn10</shortName>
    </alternativeName>
</protein>
<dbReference type="EMBL" id="JAMFLX010000024">
    <property type="protein sequence ID" value="MCL6271400.1"/>
    <property type="molecule type" value="Genomic_DNA"/>
</dbReference>
<dbReference type="PANTHER" id="PTHR10772:SF58">
    <property type="entry name" value="CO-CHAPERONIN GROES"/>
    <property type="match status" value="1"/>
</dbReference>
<dbReference type="Proteomes" id="UP001203338">
    <property type="component" value="Unassembled WGS sequence"/>
</dbReference>
<keyword evidence="2 3" id="KW-0143">Chaperone</keyword>
<sequence>MKLRPLRDQVLVRRFESETTSSGGIVLPGKAEKTNRGEVVATGAGRIDNNGNVVELVVKVGDKVVFGGYHSDSNTIKIDGVEHVLMAESDILAVVEAE</sequence>
<evidence type="ECO:0000313" key="5">
    <source>
        <dbReference type="EMBL" id="MCL6271400.1"/>
    </source>
</evidence>
<evidence type="ECO:0000313" key="6">
    <source>
        <dbReference type="Proteomes" id="UP001203338"/>
    </source>
</evidence>
<evidence type="ECO:0000256" key="1">
    <source>
        <dbReference type="ARBA" id="ARBA00006975"/>
    </source>
</evidence>
<accession>A0ABT0PJ30</accession>
<organism evidence="5 6">
    <name type="scientific">Parendozoicomonas callyspongiae</name>
    <dbReference type="NCBI Taxonomy" id="2942213"/>
    <lineage>
        <taxon>Bacteria</taxon>
        <taxon>Pseudomonadati</taxon>
        <taxon>Pseudomonadota</taxon>
        <taxon>Gammaproteobacteria</taxon>
        <taxon>Oceanospirillales</taxon>
        <taxon>Endozoicomonadaceae</taxon>
        <taxon>Parendozoicomonas</taxon>
    </lineage>
</organism>
<dbReference type="InterPro" id="IPR011032">
    <property type="entry name" value="GroES-like_sf"/>
</dbReference>
<proteinExistence type="inferred from homology"/>